<dbReference type="InterPro" id="IPR013196">
    <property type="entry name" value="HTH_11"/>
</dbReference>
<accession>A0A1H3C8U3</accession>
<name>A0A1H3C8U3_9PSED</name>
<evidence type="ECO:0000259" key="2">
    <source>
        <dbReference type="Pfam" id="PF13280"/>
    </source>
</evidence>
<dbReference type="Pfam" id="PF13280">
    <property type="entry name" value="WYL"/>
    <property type="match status" value="1"/>
</dbReference>
<dbReference type="Pfam" id="PF08279">
    <property type="entry name" value="HTH_11"/>
    <property type="match status" value="1"/>
</dbReference>
<reference evidence="3 4" key="1">
    <citation type="submission" date="2016-10" db="EMBL/GenBank/DDBJ databases">
        <authorList>
            <person name="de Groot N.N."/>
        </authorList>
    </citation>
    <scope>NUCLEOTIDE SEQUENCE [LARGE SCALE GENOMIC DNA]</scope>
    <source>
        <strain evidence="3 4">ICMP 14252</strain>
    </source>
</reference>
<dbReference type="InterPro" id="IPR051534">
    <property type="entry name" value="CBASS_pafABC_assoc_protein"/>
</dbReference>
<evidence type="ECO:0000313" key="3">
    <source>
        <dbReference type="EMBL" id="SDX50495.1"/>
    </source>
</evidence>
<dbReference type="PANTHER" id="PTHR34580:SF3">
    <property type="entry name" value="PROTEIN PAFB"/>
    <property type="match status" value="1"/>
</dbReference>
<dbReference type="AlphaFoldDB" id="A0A1H3C8U3"/>
<feature type="domain" description="WYL" evidence="2">
    <location>
        <begin position="140"/>
        <end position="202"/>
    </location>
</feature>
<dbReference type="Proteomes" id="UP000182902">
    <property type="component" value="Unassembled WGS sequence"/>
</dbReference>
<protein>
    <submittedName>
        <fullName evidence="3">WYL domain-containing protein</fullName>
    </submittedName>
</protein>
<dbReference type="PROSITE" id="PS52050">
    <property type="entry name" value="WYL"/>
    <property type="match status" value="1"/>
</dbReference>
<dbReference type="InterPro" id="IPR036390">
    <property type="entry name" value="WH_DNA-bd_sf"/>
</dbReference>
<evidence type="ECO:0000259" key="1">
    <source>
        <dbReference type="Pfam" id="PF08279"/>
    </source>
</evidence>
<dbReference type="RefSeq" id="WP_069786030.1">
    <property type="nucleotide sequence ID" value="NZ_FNOX01000001.1"/>
</dbReference>
<proteinExistence type="predicted"/>
<dbReference type="SUPFAM" id="SSF46785">
    <property type="entry name" value="Winged helix' DNA-binding domain"/>
    <property type="match status" value="1"/>
</dbReference>
<feature type="domain" description="Helix-turn-helix type 11" evidence="1">
    <location>
        <begin position="6"/>
        <end position="60"/>
    </location>
</feature>
<organism evidence="3 4">
    <name type="scientific">Pseudomonas salomonii</name>
    <dbReference type="NCBI Taxonomy" id="191391"/>
    <lineage>
        <taxon>Bacteria</taxon>
        <taxon>Pseudomonadati</taxon>
        <taxon>Pseudomonadota</taxon>
        <taxon>Gammaproteobacteria</taxon>
        <taxon>Pseudomonadales</taxon>
        <taxon>Pseudomonadaceae</taxon>
        <taxon>Pseudomonas</taxon>
    </lineage>
</organism>
<dbReference type="Gene3D" id="1.10.10.10">
    <property type="entry name" value="Winged helix-like DNA-binding domain superfamily/Winged helix DNA-binding domain"/>
    <property type="match status" value="1"/>
</dbReference>
<gene>
    <name evidence="3" type="ORF">SAMN05216247_101218</name>
</gene>
<dbReference type="PANTHER" id="PTHR34580">
    <property type="match status" value="1"/>
</dbReference>
<sequence length="229" mass="26058">MTRTERLLSLVQILRACRHPVTGRRLAQELSVSLRTVYRDIATLQAQGADIRGEAGIGYILRPGFILPPLMFNEQELDALMLGMRWVAQQPDRSLAQAALDVLSKAEAVLPPSVADRLFKTALFAASHKARDAYGFDAKRLRDAIRHEKKIRIVYVSKESVETERTVWPMGVGYFEGMEILAAWCESRRDFRHFILNRIQSLILLNDGFKNQGGWLLAMWRDSHLDVVP</sequence>
<dbReference type="InterPro" id="IPR036388">
    <property type="entry name" value="WH-like_DNA-bd_sf"/>
</dbReference>
<dbReference type="EMBL" id="FNOX01000001">
    <property type="protein sequence ID" value="SDX50495.1"/>
    <property type="molecule type" value="Genomic_DNA"/>
</dbReference>
<dbReference type="InterPro" id="IPR026881">
    <property type="entry name" value="WYL_dom"/>
</dbReference>
<evidence type="ECO:0000313" key="4">
    <source>
        <dbReference type="Proteomes" id="UP000182902"/>
    </source>
</evidence>